<feature type="chain" id="PRO_5045408805" evidence="1">
    <location>
        <begin position="20"/>
        <end position="199"/>
    </location>
</feature>
<dbReference type="PANTHER" id="PTHR34406">
    <property type="entry name" value="PROTEIN YCEI"/>
    <property type="match status" value="1"/>
</dbReference>
<dbReference type="SMART" id="SM00867">
    <property type="entry name" value="YceI"/>
    <property type="match status" value="1"/>
</dbReference>
<dbReference type="InterPro" id="IPR007372">
    <property type="entry name" value="Lipid/polyisoprenoid-bd_YceI"/>
</dbReference>
<evidence type="ECO:0000256" key="1">
    <source>
        <dbReference type="SAM" id="SignalP"/>
    </source>
</evidence>
<dbReference type="Proteomes" id="UP001172082">
    <property type="component" value="Unassembled WGS sequence"/>
</dbReference>
<comment type="caution">
    <text evidence="3">The sequence shown here is derived from an EMBL/GenBank/DDBJ whole genome shotgun (WGS) entry which is preliminary data.</text>
</comment>
<dbReference type="Pfam" id="PF04264">
    <property type="entry name" value="YceI"/>
    <property type="match status" value="1"/>
</dbReference>
<protein>
    <submittedName>
        <fullName evidence="3">YceI family protein</fullName>
    </submittedName>
</protein>
<keyword evidence="1" id="KW-0732">Signal</keyword>
<evidence type="ECO:0000313" key="4">
    <source>
        <dbReference type="Proteomes" id="UP001172082"/>
    </source>
</evidence>
<accession>A0ABT8KQB3</accession>
<dbReference type="PANTHER" id="PTHR34406:SF1">
    <property type="entry name" value="PROTEIN YCEI"/>
    <property type="match status" value="1"/>
</dbReference>
<reference evidence="3" key="1">
    <citation type="submission" date="2023-06" db="EMBL/GenBank/DDBJ databases">
        <title>Genomic of Parafulvivirga corallium.</title>
        <authorList>
            <person name="Wang G."/>
        </authorList>
    </citation>
    <scope>NUCLEOTIDE SEQUENCE</scope>
    <source>
        <strain evidence="3">BMA10</strain>
    </source>
</reference>
<keyword evidence="4" id="KW-1185">Reference proteome</keyword>
<gene>
    <name evidence="3" type="ORF">QQ008_16275</name>
</gene>
<evidence type="ECO:0000259" key="2">
    <source>
        <dbReference type="SMART" id="SM00867"/>
    </source>
</evidence>
<dbReference type="InterPro" id="IPR036761">
    <property type="entry name" value="TTHA0802/YceI-like_sf"/>
</dbReference>
<name>A0ABT8KQB3_9BACT</name>
<dbReference type="Gene3D" id="2.40.128.110">
    <property type="entry name" value="Lipid/polyisoprenoid-binding, YceI-like"/>
    <property type="match status" value="1"/>
</dbReference>
<organism evidence="3 4">
    <name type="scientific">Splendidivirga corallicola</name>
    <dbReference type="NCBI Taxonomy" id="3051826"/>
    <lineage>
        <taxon>Bacteria</taxon>
        <taxon>Pseudomonadati</taxon>
        <taxon>Bacteroidota</taxon>
        <taxon>Cytophagia</taxon>
        <taxon>Cytophagales</taxon>
        <taxon>Splendidivirgaceae</taxon>
        <taxon>Splendidivirga</taxon>
    </lineage>
</organism>
<dbReference type="SUPFAM" id="SSF101874">
    <property type="entry name" value="YceI-like"/>
    <property type="match status" value="1"/>
</dbReference>
<proteinExistence type="predicted"/>
<dbReference type="RefSeq" id="WP_346752966.1">
    <property type="nucleotide sequence ID" value="NZ_JAUJEA010000005.1"/>
</dbReference>
<feature type="domain" description="Lipid/polyisoprenoid-binding YceI-like" evidence="2">
    <location>
        <begin position="25"/>
        <end position="196"/>
    </location>
</feature>
<feature type="signal peptide" evidence="1">
    <location>
        <begin position="1"/>
        <end position="19"/>
    </location>
</feature>
<dbReference type="EMBL" id="JAUJEA010000005">
    <property type="protein sequence ID" value="MDN5202947.1"/>
    <property type="molecule type" value="Genomic_DNA"/>
</dbReference>
<sequence>MNRKFVLTLVASLVLGATAFSQSTKWISEENGSHSSIGFAVDHLVISETTGEFEDYTITVLADKEDFTDAQFEFVAQVESINTKDAKRDEHLRSGDFFEASKYQTITFKGKKFKKVKDNRYKVTGDLTIKGITKTVTLDAKFGGIIKDPWGNTRAGLKVFGAIDRNDFGLKYNATLEAGGLLIGEEVRITCNVELIKQS</sequence>
<evidence type="ECO:0000313" key="3">
    <source>
        <dbReference type="EMBL" id="MDN5202947.1"/>
    </source>
</evidence>